<dbReference type="Proteomes" id="UP001185092">
    <property type="component" value="Unassembled WGS sequence"/>
</dbReference>
<accession>A0AAE3XLI7</accession>
<dbReference type="PANTHER" id="PTHR48009">
    <property type="entry name" value="LEUCINE-RICH REPEAT (LRR) FAMILY PROTEIN"/>
    <property type="match status" value="1"/>
</dbReference>
<feature type="domain" description="MBG" evidence="4">
    <location>
        <begin position="855"/>
        <end position="930"/>
    </location>
</feature>
<comment type="caution">
    <text evidence="6">The sequence shown here is derived from an EMBL/GenBank/DDBJ whole genome shotgun (WGS) entry which is preliminary data.</text>
</comment>
<dbReference type="InterPro" id="IPR053213">
    <property type="entry name" value="RLP29"/>
</dbReference>
<evidence type="ECO:0000256" key="2">
    <source>
        <dbReference type="ARBA" id="ARBA00022737"/>
    </source>
</evidence>
<evidence type="ECO:0000259" key="5">
    <source>
        <dbReference type="Pfam" id="PF18962"/>
    </source>
</evidence>
<feature type="domain" description="Secretion system C-terminal sorting" evidence="5">
    <location>
        <begin position="1163"/>
        <end position="1233"/>
    </location>
</feature>
<evidence type="ECO:0000259" key="4">
    <source>
        <dbReference type="Pfam" id="PF18887"/>
    </source>
</evidence>
<organism evidence="6 7">
    <name type="scientific">Aureibacter tunicatorum</name>
    <dbReference type="NCBI Taxonomy" id="866807"/>
    <lineage>
        <taxon>Bacteria</taxon>
        <taxon>Pseudomonadati</taxon>
        <taxon>Bacteroidota</taxon>
        <taxon>Cytophagia</taxon>
        <taxon>Cytophagales</taxon>
        <taxon>Persicobacteraceae</taxon>
        <taxon>Aureibacter</taxon>
    </lineage>
</organism>
<dbReference type="PROSITE" id="PS51450">
    <property type="entry name" value="LRR"/>
    <property type="match status" value="1"/>
</dbReference>
<dbReference type="Pfam" id="PF18962">
    <property type="entry name" value="Por_Secre_tail"/>
    <property type="match status" value="1"/>
</dbReference>
<sequence>MKKILLLLVVPIMSATIAMGQISQKEFDALKRIYESTDGDQWTDKSGWNQIMGQGATPSSITGAVRGVTISNDSVKAVHLYDNNLVGSVAHTTLDSLDHLKMALISTTSNPSLDLNPVERDALKSLYNDTNGDDWVDNEGWSQILDDEVIRDPVYGLTINNHSVDAINLSSNNLEGDYPEDLKDLDDLKYLVLSNNSLSGALHSGIYDLVQLKRLNLGKNELTGTLHTNISNLVNLTHLYLDNNGLTGSIPNSLSLVTSLKVLNLSNNELNLAIPGTLSSLTALEILDLSDNRFTGSLPTSLDELLNLVKLDLSGNLLGGTLPSEYFTLTALIELDLSGNAITGNLPFQWTNMVSLSTLDLSGNRLSGSIHPSVFRIPALKVLDLGDNDFDDEIPTSIGETISFEEIYLDNNELEGTIPDEVSSLSNLEVFHVHNNNLDAPFTFSLAIDSLAFNDNQFSLEDLYNSTFNLNNGVNYSPQDFLYTQSPVYSSQEEGFVLTVNDDNTIGNTYQWVNDDEDIQGATSRSYIAEDGDNGLFWCKVSNPNFSLLTYATDTFYLASISIVDEEFTYDGDPKSLSYTTVPANLTVDFTYDGESEEPVDEGVYSVNAQIDDPLYQGVANAVLTIVPDTIEIVLRDTVMTYNGLQRAYTTARTVPSGFENYIDFTYDGLGTAPSNAGDYDVEAVINLENYVGEATASMEINKLEVSFDIGDETTVYTGERQKIIPTVYPDSAAQYLMYDFDPGPDEPLNAGVYKNVVYLEENDNFYGSDSAVLTIQKATAELFIESLNDTSYTGQPIRVTGYTEPQGLDFTLTYNDDEEAPTDAGSYVVRGEIDDINYQGGGIGNLVISKAKAKIITNSIQKIYDGNPTPLDVMTEPENLNYRVVYAEPVQSEQSQDPPVNSGNYHATVTIVDPNYQGTKLANVVIHKAEADVMLDDRTFRFNGNRKFLVATTDPEGLNVTYTYNGSDQAPTDIGTYMVEAKLNERNYVERNSPVTAQLQIIKGQATITVEDDSFVYDGRSKKLIATTVPNGLRVKYTYNQVKEEPVNAGAYNVTATIDDSRYETVSDNATLTITKARATVTLDSKVVLFDGTPKTLVATTIPANLTVDYSYNNKKELPVQPGSYTVRAVVNDINYEGEATAGLTIELISSDEILNNLGVNVYPNPTDSELIIEKNGASEMSVEVISLQGVVLLTKQLNAETSVLSLKGNVPAGTYTLRLISNDGVENVKFILK</sequence>
<feature type="domain" description="MBG" evidence="4">
    <location>
        <begin position="1080"/>
        <end position="1148"/>
    </location>
</feature>
<protein>
    <submittedName>
        <fullName evidence="6">Leucine-rich repeat (LRR) protein</fullName>
    </submittedName>
</protein>
<feature type="domain" description="MBG" evidence="4">
    <location>
        <begin position="710"/>
        <end position="780"/>
    </location>
</feature>
<dbReference type="NCBIfam" id="TIGR04183">
    <property type="entry name" value="Por_Secre_tail"/>
    <property type="match status" value="1"/>
</dbReference>
<dbReference type="SMART" id="SM00369">
    <property type="entry name" value="LRR_TYP"/>
    <property type="match status" value="7"/>
</dbReference>
<dbReference type="EMBL" id="JAVDQD010000001">
    <property type="protein sequence ID" value="MDR6238223.1"/>
    <property type="molecule type" value="Genomic_DNA"/>
</dbReference>
<name>A0AAE3XLI7_9BACT</name>
<evidence type="ECO:0000313" key="7">
    <source>
        <dbReference type="Proteomes" id="UP001185092"/>
    </source>
</evidence>
<gene>
    <name evidence="6" type="ORF">HNQ88_001199</name>
</gene>
<dbReference type="Pfam" id="PF13855">
    <property type="entry name" value="LRR_8"/>
    <property type="match status" value="1"/>
</dbReference>
<feature type="chain" id="PRO_5041999993" evidence="3">
    <location>
        <begin position="21"/>
        <end position="1235"/>
    </location>
</feature>
<feature type="signal peptide" evidence="3">
    <location>
        <begin position="1"/>
        <end position="20"/>
    </location>
</feature>
<dbReference type="InterPro" id="IPR001611">
    <property type="entry name" value="Leu-rich_rpt"/>
</dbReference>
<feature type="domain" description="MBG" evidence="4">
    <location>
        <begin position="786"/>
        <end position="852"/>
    </location>
</feature>
<keyword evidence="1" id="KW-0433">Leucine-rich repeat</keyword>
<evidence type="ECO:0000256" key="1">
    <source>
        <dbReference type="ARBA" id="ARBA00022614"/>
    </source>
</evidence>
<keyword evidence="3" id="KW-0732">Signal</keyword>
<reference evidence="6" key="1">
    <citation type="submission" date="2023-07" db="EMBL/GenBank/DDBJ databases">
        <title>Genomic Encyclopedia of Type Strains, Phase IV (KMG-IV): sequencing the most valuable type-strain genomes for metagenomic binning, comparative biology and taxonomic classification.</title>
        <authorList>
            <person name="Goeker M."/>
        </authorList>
    </citation>
    <scope>NUCLEOTIDE SEQUENCE</scope>
    <source>
        <strain evidence="6">DSM 26174</strain>
    </source>
</reference>
<dbReference type="InterPro" id="IPR003591">
    <property type="entry name" value="Leu-rich_rpt_typical-subtyp"/>
</dbReference>
<dbReference type="FunFam" id="3.80.10.10:FF:000383">
    <property type="entry name" value="Leucine-rich repeat receptor protein kinase EMS1"/>
    <property type="match status" value="2"/>
</dbReference>
<dbReference type="InterPro" id="IPR043772">
    <property type="entry name" value="MBG_3"/>
</dbReference>
<feature type="domain" description="MBG" evidence="4">
    <location>
        <begin position="1007"/>
        <end position="1078"/>
    </location>
</feature>
<keyword evidence="2" id="KW-0677">Repeat</keyword>
<evidence type="ECO:0000313" key="6">
    <source>
        <dbReference type="EMBL" id="MDR6238223.1"/>
    </source>
</evidence>
<evidence type="ECO:0000256" key="3">
    <source>
        <dbReference type="SAM" id="SignalP"/>
    </source>
</evidence>
<proteinExistence type="predicted"/>
<dbReference type="Gene3D" id="3.80.10.10">
    <property type="entry name" value="Ribonuclease Inhibitor"/>
    <property type="match status" value="4"/>
</dbReference>
<dbReference type="RefSeq" id="WP_309937693.1">
    <property type="nucleotide sequence ID" value="NZ_AP025305.1"/>
</dbReference>
<feature type="domain" description="MBG" evidence="4">
    <location>
        <begin position="633"/>
        <end position="703"/>
    </location>
</feature>
<keyword evidence="7" id="KW-1185">Reference proteome</keyword>
<dbReference type="SUPFAM" id="SSF52058">
    <property type="entry name" value="L domain-like"/>
    <property type="match status" value="1"/>
</dbReference>
<dbReference type="AlphaFoldDB" id="A0AAE3XLI7"/>
<dbReference type="Pfam" id="PF00560">
    <property type="entry name" value="LRR_1"/>
    <property type="match status" value="2"/>
</dbReference>
<feature type="domain" description="MBG" evidence="4">
    <location>
        <begin position="559"/>
        <end position="628"/>
    </location>
</feature>
<feature type="domain" description="MBG" evidence="4">
    <location>
        <begin position="932"/>
        <end position="990"/>
    </location>
</feature>
<dbReference type="Pfam" id="PF18887">
    <property type="entry name" value="MBG_3"/>
    <property type="match status" value="8"/>
</dbReference>
<dbReference type="PANTHER" id="PTHR48009:SF4">
    <property type="entry name" value="LEUCINE-RICH REPEAT (LRR) FAMILY PROTEIN"/>
    <property type="match status" value="1"/>
</dbReference>
<dbReference type="InterPro" id="IPR032675">
    <property type="entry name" value="LRR_dom_sf"/>
</dbReference>
<dbReference type="InterPro" id="IPR026444">
    <property type="entry name" value="Secre_tail"/>
</dbReference>